<evidence type="ECO:0000259" key="2">
    <source>
        <dbReference type="Pfam" id="PF07853"/>
    </source>
</evidence>
<gene>
    <name evidence="4" type="ORF">EDD65_101173</name>
</gene>
<feature type="transmembrane region" description="Helical" evidence="1">
    <location>
        <begin position="6"/>
        <end position="25"/>
    </location>
</feature>
<feature type="domain" description="DUF5808" evidence="3">
    <location>
        <begin position="329"/>
        <end position="353"/>
    </location>
</feature>
<evidence type="ECO:0000313" key="4">
    <source>
        <dbReference type="EMBL" id="TCS91670.1"/>
    </source>
</evidence>
<name>A0A4V2UUN1_9FIRM</name>
<organism evidence="4 5">
    <name type="scientific">Keratinibaculum paraultunense</name>
    <dbReference type="NCBI Taxonomy" id="1278232"/>
    <lineage>
        <taxon>Bacteria</taxon>
        <taxon>Bacillati</taxon>
        <taxon>Bacillota</taxon>
        <taxon>Tissierellia</taxon>
        <taxon>Tissierellales</taxon>
        <taxon>Tepidimicrobiaceae</taxon>
        <taxon>Keratinibaculum</taxon>
    </lineage>
</organism>
<dbReference type="Pfam" id="PF19124">
    <property type="entry name" value="DUF5808"/>
    <property type="match status" value="1"/>
</dbReference>
<comment type="caution">
    <text evidence="4">The sequence shown here is derived from an EMBL/GenBank/DDBJ whole genome shotgun (WGS) entry which is preliminary data.</text>
</comment>
<dbReference type="AlphaFoldDB" id="A0A4V2UUN1"/>
<feature type="domain" description="DUF1648" evidence="2">
    <location>
        <begin position="149"/>
        <end position="197"/>
    </location>
</feature>
<dbReference type="OrthoDB" id="9808690at2"/>
<dbReference type="InterPro" id="IPR012867">
    <property type="entry name" value="DUF1648"/>
</dbReference>
<dbReference type="Proteomes" id="UP000294567">
    <property type="component" value="Unassembled WGS sequence"/>
</dbReference>
<dbReference type="InterPro" id="IPR043831">
    <property type="entry name" value="DUF5808"/>
</dbReference>
<feature type="transmembrane region" description="Helical" evidence="1">
    <location>
        <begin position="85"/>
        <end position="102"/>
    </location>
</feature>
<feature type="transmembrane region" description="Helical" evidence="1">
    <location>
        <begin position="352"/>
        <end position="371"/>
    </location>
</feature>
<reference evidence="4 5" key="1">
    <citation type="submission" date="2019-03" db="EMBL/GenBank/DDBJ databases">
        <title>Genomic Encyclopedia of Type Strains, Phase IV (KMG-IV): sequencing the most valuable type-strain genomes for metagenomic binning, comparative biology and taxonomic classification.</title>
        <authorList>
            <person name="Goeker M."/>
        </authorList>
    </citation>
    <scope>NUCLEOTIDE SEQUENCE [LARGE SCALE GENOMIC DNA]</scope>
    <source>
        <strain evidence="4 5">DSM 26752</strain>
    </source>
</reference>
<evidence type="ECO:0000313" key="5">
    <source>
        <dbReference type="Proteomes" id="UP000294567"/>
    </source>
</evidence>
<feature type="transmembrane region" description="Helical" evidence="1">
    <location>
        <begin position="185"/>
        <end position="208"/>
    </location>
</feature>
<dbReference type="EMBL" id="SMAE01000001">
    <property type="protein sequence ID" value="TCS91670.1"/>
    <property type="molecule type" value="Genomic_DNA"/>
</dbReference>
<feature type="transmembrane region" description="Helical" evidence="1">
    <location>
        <begin position="275"/>
        <end position="293"/>
    </location>
</feature>
<feature type="transmembrane region" description="Helical" evidence="1">
    <location>
        <begin position="237"/>
        <end position="263"/>
    </location>
</feature>
<keyword evidence="1" id="KW-0812">Transmembrane</keyword>
<dbReference type="InterPro" id="IPR014574">
    <property type="entry name" value="UCP032908"/>
</dbReference>
<dbReference type="PANTHER" id="PTHR37810">
    <property type="entry name" value="IMMUNITY PROTEIN SDPI"/>
    <property type="match status" value="1"/>
</dbReference>
<proteinExistence type="predicted"/>
<evidence type="ECO:0000256" key="1">
    <source>
        <dbReference type="SAM" id="Phobius"/>
    </source>
</evidence>
<dbReference type="RefSeq" id="WP_158279966.1">
    <property type="nucleotide sequence ID" value="NZ_CP068564.1"/>
</dbReference>
<dbReference type="PIRSF" id="PIRSF032908">
    <property type="entry name" value="UCP032908"/>
    <property type="match status" value="1"/>
</dbReference>
<keyword evidence="1" id="KW-0472">Membrane</keyword>
<feature type="transmembrane region" description="Helical" evidence="1">
    <location>
        <begin position="60"/>
        <end position="79"/>
    </location>
</feature>
<feature type="transmembrane region" description="Helical" evidence="1">
    <location>
        <begin position="142"/>
        <end position="165"/>
    </location>
</feature>
<protein>
    <submittedName>
        <fullName evidence="4">Putative membrane protein</fullName>
    </submittedName>
</protein>
<accession>A0A4V2UUN1</accession>
<dbReference type="GO" id="GO:0009636">
    <property type="term" value="P:response to toxic substance"/>
    <property type="evidence" value="ECO:0007669"/>
    <property type="project" value="TreeGrafter"/>
</dbReference>
<dbReference type="PANTHER" id="PTHR37810:SF9">
    <property type="entry name" value="MEMBRANE PROTEIN"/>
    <property type="match status" value="1"/>
</dbReference>
<dbReference type="Pfam" id="PF07853">
    <property type="entry name" value="DUF1648"/>
    <property type="match status" value="1"/>
</dbReference>
<sequence>MTERVYLMIIYTSTLLILLILQMLMPKLIRKNILFGVSIPTNKLEDKDIKLMYKGYKKDNLIIGVPMLIIVSYLLYIFINSKLQVILMFSYIGVLFIIYLRYNSKAKNLKRAKGWDKLGRKIVVVDMKYSRDKSKVGNISPLWFLIPLIITLFNFILAFTVYPSLPNKLPTHWNFQGEITTYSNKSYGVVLLLPIVQLGMVGMFYLIYWMIKKTKQQIDPNNPEESLKKSIIFKKAWSIYLLILLMLITIEFSVLSLLTYGIIFETTRTVDVLNWIILIFSIAGGFVLSIKLGQGGEKLKLKEEDKEEIIYRKDDDEMWKLGNTIYYNPEDSSVFVEKRFGIGWTVNAGRPLGLFLLILPIIMIILTFIFIR</sequence>
<evidence type="ECO:0000259" key="3">
    <source>
        <dbReference type="Pfam" id="PF19124"/>
    </source>
</evidence>
<keyword evidence="5" id="KW-1185">Reference proteome</keyword>
<keyword evidence="1" id="KW-1133">Transmembrane helix</keyword>